<keyword evidence="3" id="KW-0378">Hydrolase</keyword>
<evidence type="ECO:0000256" key="1">
    <source>
        <dbReference type="ARBA" id="ARBA00012552"/>
    </source>
</evidence>
<evidence type="ECO:0000256" key="4">
    <source>
        <dbReference type="ARBA" id="ARBA00022806"/>
    </source>
</evidence>
<reference evidence="10" key="1">
    <citation type="submission" date="2015-12" db="EMBL/GenBank/DDBJ databases">
        <title>De novo transcriptome assembly of four potential Pierce s Disease insect vectors from Arizona vineyards.</title>
        <authorList>
            <person name="Tassone E.E."/>
        </authorList>
    </citation>
    <scope>NUCLEOTIDE SEQUENCE</scope>
</reference>
<keyword evidence="4" id="KW-0347">Helicase</keyword>
<keyword evidence="5" id="KW-0067">ATP-binding</keyword>
<sequence>MSFISFLGVHAIFRRSVKCTYERRKSEFFCKCFSSKIEEDLINIIYPDIKGEAQPLPGKFRPSKQKKRQGIFEPKNDEKAIIECKTSSLNHYKNQTYKKFDAIPLASKGWHNKQSRGDYFKINIIHDESQKNHVFWKDEHLTFADLKLDLALVAALEKLGYTKPTKIQADGIPIVLRSLNTVLAGETGCGKTLAYLIPIIQQILLWKQVSSERRFNTPLALIMTPSRELAEQIGMIAKQLGNELQFDSYTLIGGHTKKIMLNPDFYPIDLLIGSVGVISKLTTTGILNMSCVRHIVLDEADSLLDDSFNEKVTYYLKKFPLGFKRLPATRETEKLPELCQLTLASATMPTSIATVLGDIINVDSLEKVQTPRLHHVLTHVPQLFLRLGQSQKPGKLLEIVKKNVNKNAPTIIFSNRSGTCDWVSLFLNENDVRCVNLNGDMASVIRLGKFKQFQEGDIDVISCSDIGSRGLDTTRAKHVINYDFPNFMADYIHRCGRTGRIGSGDNCLITNFVSGYLEVELVKKIEASVRTMTQLPNVNANITKIIHHKILNKYENFL</sequence>
<dbReference type="GO" id="GO:0016787">
    <property type="term" value="F:hydrolase activity"/>
    <property type="evidence" value="ECO:0007669"/>
    <property type="project" value="UniProtKB-KW"/>
</dbReference>
<dbReference type="PROSITE" id="PS51194">
    <property type="entry name" value="HELICASE_CTER"/>
    <property type="match status" value="1"/>
</dbReference>
<dbReference type="EC" id="3.6.4.13" evidence="1"/>
<gene>
    <name evidence="10" type="ORF">g.4549</name>
</gene>
<evidence type="ECO:0000259" key="8">
    <source>
        <dbReference type="PROSITE" id="PS51194"/>
    </source>
</evidence>
<organism evidence="10">
    <name type="scientific">Clastoptera arizonana</name>
    <name type="common">Arizona spittle bug</name>
    <dbReference type="NCBI Taxonomy" id="38151"/>
    <lineage>
        <taxon>Eukaryota</taxon>
        <taxon>Metazoa</taxon>
        <taxon>Ecdysozoa</taxon>
        <taxon>Arthropoda</taxon>
        <taxon>Hexapoda</taxon>
        <taxon>Insecta</taxon>
        <taxon>Pterygota</taxon>
        <taxon>Neoptera</taxon>
        <taxon>Paraneoptera</taxon>
        <taxon>Hemiptera</taxon>
        <taxon>Auchenorrhyncha</taxon>
        <taxon>Cercopoidea</taxon>
        <taxon>Clastopteridae</taxon>
        <taxon>Clastoptera</taxon>
    </lineage>
</organism>
<dbReference type="SMART" id="SM00490">
    <property type="entry name" value="HELICc"/>
    <property type="match status" value="1"/>
</dbReference>
<dbReference type="InterPro" id="IPR014014">
    <property type="entry name" value="RNA_helicase_DEAD_Q_motif"/>
</dbReference>
<feature type="domain" description="DEAD-box RNA helicase Q" evidence="9">
    <location>
        <begin position="141"/>
        <end position="169"/>
    </location>
</feature>
<dbReference type="CDD" id="cd18787">
    <property type="entry name" value="SF2_C_DEAD"/>
    <property type="match status" value="1"/>
</dbReference>
<dbReference type="GO" id="GO:0005524">
    <property type="term" value="F:ATP binding"/>
    <property type="evidence" value="ECO:0007669"/>
    <property type="project" value="UniProtKB-KW"/>
</dbReference>
<dbReference type="InterPro" id="IPR027417">
    <property type="entry name" value="P-loop_NTPase"/>
</dbReference>
<accession>A0A1B6EFR9</accession>
<dbReference type="AlphaFoldDB" id="A0A1B6EFR9"/>
<protein>
    <recommendedName>
        <fullName evidence="1">RNA helicase</fullName>
        <ecNumber evidence="1">3.6.4.13</ecNumber>
    </recommendedName>
</protein>
<dbReference type="Pfam" id="PF00271">
    <property type="entry name" value="Helicase_C"/>
    <property type="match status" value="1"/>
</dbReference>
<name>A0A1B6EFR9_9HEMI</name>
<dbReference type="PROSITE" id="PS51195">
    <property type="entry name" value="Q_MOTIF"/>
    <property type="match status" value="1"/>
</dbReference>
<dbReference type="SMART" id="SM00487">
    <property type="entry name" value="DEXDc"/>
    <property type="match status" value="1"/>
</dbReference>
<evidence type="ECO:0000313" key="10">
    <source>
        <dbReference type="EMBL" id="JAS36778.1"/>
    </source>
</evidence>
<evidence type="ECO:0000256" key="5">
    <source>
        <dbReference type="ARBA" id="ARBA00022840"/>
    </source>
</evidence>
<evidence type="ECO:0000256" key="6">
    <source>
        <dbReference type="PROSITE-ProRule" id="PRU00552"/>
    </source>
</evidence>
<feature type="domain" description="Helicase ATP-binding" evidence="7">
    <location>
        <begin position="172"/>
        <end position="366"/>
    </location>
</feature>
<dbReference type="GO" id="GO:0003676">
    <property type="term" value="F:nucleic acid binding"/>
    <property type="evidence" value="ECO:0007669"/>
    <property type="project" value="InterPro"/>
</dbReference>
<dbReference type="Gene3D" id="3.40.50.300">
    <property type="entry name" value="P-loop containing nucleotide triphosphate hydrolases"/>
    <property type="match status" value="2"/>
</dbReference>
<keyword evidence="2" id="KW-0547">Nucleotide-binding</keyword>
<dbReference type="InterPro" id="IPR014001">
    <property type="entry name" value="Helicase_ATP-bd"/>
</dbReference>
<feature type="short sequence motif" description="Q motif" evidence="6">
    <location>
        <begin position="141"/>
        <end position="169"/>
    </location>
</feature>
<dbReference type="InterPro" id="IPR011545">
    <property type="entry name" value="DEAD/DEAH_box_helicase_dom"/>
</dbReference>
<feature type="domain" description="Helicase C-terminal" evidence="8">
    <location>
        <begin position="392"/>
        <end position="546"/>
    </location>
</feature>
<evidence type="ECO:0000259" key="7">
    <source>
        <dbReference type="PROSITE" id="PS51192"/>
    </source>
</evidence>
<dbReference type="EMBL" id="GEDC01000520">
    <property type="protein sequence ID" value="JAS36778.1"/>
    <property type="molecule type" value="Transcribed_RNA"/>
</dbReference>
<evidence type="ECO:0000256" key="3">
    <source>
        <dbReference type="ARBA" id="ARBA00022801"/>
    </source>
</evidence>
<dbReference type="SUPFAM" id="SSF52540">
    <property type="entry name" value="P-loop containing nucleoside triphosphate hydrolases"/>
    <property type="match status" value="1"/>
</dbReference>
<dbReference type="PROSITE" id="PS51192">
    <property type="entry name" value="HELICASE_ATP_BIND_1"/>
    <property type="match status" value="1"/>
</dbReference>
<evidence type="ECO:0000256" key="2">
    <source>
        <dbReference type="ARBA" id="ARBA00022741"/>
    </source>
</evidence>
<dbReference type="GO" id="GO:0003724">
    <property type="term" value="F:RNA helicase activity"/>
    <property type="evidence" value="ECO:0007669"/>
    <property type="project" value="UniProtKB-EC"/>
</dbReference>
<proteinExistence type="predicted"/>
<dbReference type="Pfam" id="PF00270">
    <property type="entry name" value="DEAD"/>
    <property type="match status" value="1"/>
</dbReference>
<dbReference type="InterPro" id="IPR001650">
    <property type="entry name" value="Helicase_C-like"/>
</dbReference>
<dbReference type="PANTHER" id="PTHR47960">
    <property type="entry name" value="DEAD-BOX ATP-DEPENDENT RNA HELICASE 50"/>
    <property type="match status" value="1"/>
</dbReference>
<evidence type="ECO:0000259" key="9">
    <source>
        <dbReference type="PROSITE" id="PS51195"/>
    </source>
</evidence>